<dbReference type="Proteomes" id="UP001320245">
    <property type="component" value="Unassembled WGS sequence"/>
</dbReference>
<dbReference type="PROSITE" id="PS00061">
    <property type="entry name" value="ADH_SHORT"/>
    <property type="match status" value="1"/>
</dbReference>
<dbReference type="EMBL" id="JAJSPL020000035">
    <property type="protein sequence ID" value="KAK7736177.1"/>
    <property type="molecule type" value="Genomic_DNA"/>
</dbReference>
<dbReference type="InterPro" id="IPR002347">
    <property type="entry name" value="SDR_fam"/>
</dbReference>
<accession>A0AAN9U441</accession>
<dbReference type="SUPFAM" id="SSF51735">
    <property type="entry name" value="NAD(P)-binding Rossmann-fold domains"/>
    <property type="match status" value="1"/>
</dbReference>
<proteinExistence type="inferred from homology"/>
<dbReference type="CDD" id="cd05233">
    <property type="entry name" value="SDR_c"/>
    <property type="match status" value="1"/>
</dbReference>
<dbReference type="GO" id="GO:0016491">
    <property type="term" value="F:oxidoreductase activity"/>
    <property type="evidence" value="ECO:0007669"/>
    <property type="project" value="UniProtKB-KW"/>
</dbReference>
<protein>
    <submittedName>
        <fullName evidence="4">PFAM short chain dehydrogenase</fullName>
    </submittedName>
</protein>
<evidence type="ECO:0000313" key="5">
    <source>
        <dbReference type="Proteomes" id="UP001320245"/>
    </source>
</evidence>
<gene>
    <name evidence="4" type="primary">fabG2</name>
    <name evidence="4" type="ORF">SLS53_007205</name>
</gene>
<keyword evidence="2" id="KW-0521">NADP</keyword>
<evidence type="ECO:0000256" key="1">
    <source>
        <dbReference type="ARBA" id="ARBA00006484"/>
    </source>
</evidence>
<comment type="caution">
    <text evidence="4">The sequence shown here is derived from an EMBL/GenBank/DDBJ whole genome shotgun (WGS) entry which is preliminary data.</text>
</comment>
<name>A0AAN9U441_9PEZI</name>
<dbReference type="PANTHER" id="PTHR24321">
    <property type="entry name" value="DEHYDROGENASES, SHORT CHAIN"/>
    <property type="match status" value="1"/>
</dbReference>
<evidence type="ECO:0000256" key="3">
    <source>
        <dbReference type="ARBA" id="ARBA00023002"/>
    </source>
</evidence>
<dbReference type="Gene3D" id="3.40.50.720">
    <property type="entry name" value="NAD(P)-binding Rossmann-like Domain"/>
    <property type="match status" value="1"/>
</dbReference>
<dbReference type="PRINTS" id="PR00081">
    <property type="entry name" value="GDHRDH"/>
</dbReference>
<sequence>MASRLTLDGGIALVTGAASGIGKETVLAYAEAGAKGVVIADINLEAAQQVAEESKKVAKHSDYKVLAVKLDIGDEKSVQGLVTETVKEFGRIDYAVNSAGIDLEGYKSFTPYLDIDLFSKSVDVNIKGAVYFVKAVTSAIAQQEPLSFTGRYGTRSLGRGSIVLVGSVQSYIGAPGMISYTTGKHAILGIMKSAAIDSLALQSHIRVNAVCPGWVDTPMMQDGIKLNPIIGHAVSTMTPLKRAATPDEVADSIIFLSSPSASFINGVALPIDSGLLLPPPPPLPADYIA</sequence>
<keyword evidence="3" id="KW-0560">Oxidoreductase</keyword>
<evidence type="ECO:0000256" key="2">
    <source>
        <dbReference type="ARBA" id="ARBA00022857"/>
    </source>
</evidence>
<dbReference type="FunFam" id="3.40.50.720:FF:000084">
    <property type="entry name" value="Short-chain dehydrogenase reductase"/>
    <property type="match status" value="1"/>
</dbReference>
<keyword evidence="5" id="KW-1185">Reference proteome</keyword>
<dbReference type="Pfam" id="PF13561">
    <property type="entry name" value="adh_short_C2"/>
    <property type="match status" value="1"/>
</dbReference>
<dbReference type="PRINTS" id="PR00080">
    <property type="entry name" value="SDRFAMILY"/>
</dbReference>
<dbReference type="InterPro" id="IPR036291">
    <property type="entry name" value="NAD(P)-bd_dom_sf"/>
</dbReference>
<comment type="similarity">
    <text evidence="1">Belongs to the short-chain dehydrogenases/reductases (SDR) family.</text>
</comment>
<dbReference type="InterPro" id="IPR020904">
    <property type="entry name" value="Sc_DH/Rdtase_CS"/>
</dbReference>
<organism evidence="4 5">
    <name type="scientific">Cytospora paraplurivora</name>
    <dbReference type="NCBI Taxonomy" id="2898453"/>
    <lineage>
        <taxon>Eukaryota</taxon>
        <taxon>Fungi</taxon>
        <taxon>Dikarya</taxon>
        <taxon>Ascomycota</taxon>
        <taxon>Pezizomycotina</taxon>
        <taxon>Sordariomycetes</taxon>
        <taxon>Sordariomycetidae</taxon>
        <taxon>Diaporthales</taxon>
        <taxon>Cytosporaceae</taxon>
        <taxon>Cytospora</taxon>
    </lineage>
</organism>
<evidence type="ECO:0000313" key="4">
    <source>
        <dbReference type="EMBL" id="KAK7736177.1"/>
    </source>
</evidence>
<dbReference type="AlphaFoldDB" id="A0AAN9U441"/>
<dbReference type="PANTHER" id="PTHR24321:SF12">
    <property type="entry name" value="SHORT-CHAIN DEHYDROGENASE_REDUCTASE FAMILY, PUTATIVE (AFU_ORTHOLOGUE AFUA_5G14340)-RELATED"/>
    <property type="match status" value="1"/>
</dbReference>
<reference evidence="4 5" key="1">
    <citation type="journal article" date="2023" name="PLoS ONE">
        <title>Cytospora paraplurivora sp. nov. isolated from orchards with fruit tree decline syndrome in Ontario, Canada.</title>
        <authorList>
            <person name="Ilyukhin E."/>
            <person name="Nguyen H.D.T."/>
            <person name="Castle A.J."/>
            <person name="Ellouze W."/>
        </authorList>
    </citation>
    <scope>NUCLEOTIDE SEQUENCE [LARGE SCALE GENOMIC DNA]</scope>
    <source>
        <strain evidence="4 5">FDS-564</strain>
    </source>
</reference>